<dbReference type="Pfam" id="PF02492">
    <property type="entry name" value="cobW"/>
    <property type="match status" value="1"/>
</dbReference>
<evidence type="ECO:0000313" key="4">
    <source>
        <dbReference type="Proteomes" id="UP000635245"/>
    </source>
</evidence>
<dbReference type="RefSeq" id="WP_200313755.1">
    <property type="nucleotide sequence ID" value="NZ_JAENJH010000001.1"/>
</dbReference>
<dbReference type="InterPro" id="IPR027417">
    <property type="entry name" value="P-loop_NTPase"/>
</dbReference>
<evidence type="ECO:0000313" key="3">
    <source>
        <dbReference type="EMBL" id="MBK1782866.1"/>
    </source>
</evidence>
<dbReference type="Pfam" id="PF07683">
    <property type="entry name" value="CobW_C"/>
    <property type="match status" value="1"/>
</dbReference>
<keyword evidence="4" id="KW-1185">Reference proteome</keyword>
<dbReference type="InterPro" id="IPR003495">
    <property type="entry name" value="CobW/HypB/UreG_nucleotide-bd"/>
</dbReference>
<name>A0A934QN48_9PSEU</name>
<evidence type="ECO:0000259" key="2">
    <source>
        <dbReference type="SMART" id="SM00833"/>
    </source>
</evidence>
<gene>
    <name evidence="3" type="ORF">JHE00_00915</name>
</gene>
<dbReference type="SMART" id="SM00833">
    <property type="entry name" value="CobW_C"/>
    <property type="match status" value="1"/>
</dbReference>
<dbReference type="InterPro" id="IPR011629">
    <property type="entry name" value="CobW-like_C"/>
</dbReference>
<dbReference type="NCBIfam" id="NF047431">
    <property type="entry name" value="hiber_recruit"/>
    <property type="match status" value="1"/>
</dbReference>
<dbReference type="InterPro" id="IPR051927">
    <property type="entry name" value="Zn_Chap_cDPG_Synth"/>
</dbReference>
<sequence>MTDKHRVPLVLISGLSPSAGRHVAEKFRADRGTAVVHHDLRNVAAGIVHRRLQFGPRDQLVTLELDHGCVSCTLRHDLLPLLRKLSATPGVRRIVVRLDEAMEPERVCWELHHVLVGDRPVVEDVDVRAVLATVDLATWLADATGDDTLEERGLRGAPDDERTLAQLALAQVEFADVLVLAGSPPDAWTAAKTGAVLERVAPSAPLLELSAVDDLTLLDAVPAHARRGVPADPHDALVHGEPPLHPDCGVSVLTFTAQRPFHPERLHDAIDLLLDGVVRTRGRAWVASQPDVAFWLESAGGGLGIGHAGPWLDSPDGPAWDEVSPERRTLASLRWDPVWGDRAQELVIVTHQADPEEIEHALRSALLTDAELAEGRQAWARYPDPFGQWHSEPCEDTEPDPGRFDVNTNSGKDDTP</sequence>
<dbReference type="Gene3D" id="3.40.50.300">
    <property type="entry name" value="P-loop containing nucleotide triphosphate hydrolases"/>
    <property type="match status" value="1"/>
</dbReference>
<dbReference type="SUPFAM" id="SSF90002">
    <property type="entry name" value="Hypothetical protein YjiA, C-terminal domain"/>
    <property type="match status" value="1"/>
</dbReference>
<organism evidence="3 4">
    <name type="scientific">Prauserella cavernicola</name>
    <dbReference type="NCBI Taxonomy" id="2800127"/>
    <lineage>
        <taxon>Bacteria</taxon>
        <taxon>Bacillati</taxon>
        <taxon>Actinomycetota</taxon>
        <taxon>Actinomycetes</taxon>
        <taxon>Pseudonocardiales</taxon>
        <taxon>Pseudonocardiaceae</taxon>
        <taxon>Prauserella</taxon>
    </lineage>
</organism>
<comment type="caution">
    <text evidence="3">The sequence shown here is derived from an EMBL/GenBank/DDBJ whole genome shotgun (WGS) entry which is preliminary data.</text>
</comment>
<dbReference type="AlphaFoldDB" id="A0A934QN48"/>
<dbReference type="PANTHER" id="PTHR43603:SF1">
    <property type="entry name" value="ZINC-REGULATED GTPASE METALLOPROTEIN ACTIVATOR 1"/>
    <property type="match status" value="1"/>
</dbReference>
<dbReference type="EMBL" id="JAENJH010000001">
    <property type="protein sequence ID" value="MBK1782866.1"/>
    <property type="molecule type" value="Genomic_DNA"/>
</dbReference>
<dbReference type="PANTHER" id="PTHR43603">
    <property type="entry name" value="COBW DOMAIN-CONTAINING PROTEIN DDB_G0274527"/>
    <property type="match status" value="1"/>
</dbReference>
<reference evidence="3" key="1">
    <citation type="submission" date="2020-12" db="EMBL/GenBank/DDBJ databases">
        <title>Prauserella sp. ASG 168, a novel actinomycete isolated from cave rock.</title>
        <authorList>
            <person name="Suriyachadkun C."/>
        </authorList>
    </citation>
    <scope>NUCLEOTIDE SEQUENCE</scope>
    <source>
        <strain evidence="3">ASG 168</strain>
    </source>
</reference>
<feature type="domain" description="CobW C-terminal" evidence="2">
    <location>
        <begin position="250"/>
        <end position="366"/>
    </location>
</feature>
<proteinExistence type="predicted"/>
<evidence type="ECO:0000256" key="1">
    <source>
        <dbReference type="SAM" id="MobiDB-lite"/>
    </source>
</evidence>
<protein>
    <submittedName>
        <fullName evidence="3">GTP-binding protein</fullName>
    </submittedName>
</protein>
<accession>A0A934QN48</accession>
<feature type="region of interest" description="Disordered" evidence="1">
    <location>
        <begin position="387"/>
        <end position="416"/>
    </location>
</feature>
<dbReference type="Proteomes" id="UP000635245">
    <property type="component" value="Unassembled WGS sequence"/>
</dbReference>